<dbReference type="GO" id="GO:0016020">
    <property type="term" value="C:membrane"/>
    <property type="evidence" value="ECO:0007669"/>
    <property type="project" value="UniProtKB-SubCell"/>
</dbReference>
<dbReference type="InterPro" id="IPR017452">
    <property type="entry name" value="GPCR_Rhodpsn_7TM"/>
</dbReference>
<dbReference type="SUPFAM" id="SSF81321">
    <property type="entry name" value="Family A G protein-coupled receptor-like"/>
    <property type="match status" value="1"/>
</dbReference>
<keyword evidence="6" id="KW-1185">Reference proteome</keyword>
<reference evidence="7" key="1">
    <citation type="submission" date="2022-11" db="UniProtKB">
        <authorList>
            <consortium name="WormBaseParasite"/>
        </authorList>
    </citation>
    <scope>IDENTIFICATION</scope>
</reference>
<keyword evidence="3" id="KW-1133">Transmembrane helix</keyword>
<evidence type="ECO:0000256" key="3">
    <source>
        <dbReference type="ARBA" id="ARBA00022989"/>
    </source>
</evidence>
<evidence type="ECO:0000259" key="5">
    <source>
        <dbReference type="PROSITE" id="PS50262"/>
    </source>
</evidence>
<proteinExistence type="predicted"/>
<dbReference type="WBParaSite" id="PSAMB.scaffold72size86698.g1414.t1">
    <property type="protein sequence ID" value="PSAMB.scaffold72size86698.g1414.t1"/>
    <property type="gene ID" value="PSAMB.scaffold72size86698.g1414"/>
</dbReference>
<feature type="domain" description="G-protein coupled receptors family 1 profile" evidence="5">
    <location>
        <begin position="1"/>
        <end position="115"/>
    </location>
</feature>
<dbReference type="AlphaFoldDB" id="A0A914XBS1"/>
<evidence type="ECO:0000313" key="6">
    <source>
        <dbReference type="Proteomes" id="UP000887566"/>
    </source>
</evidence>
<dbReference type="Proteomes" id="UP000887566">
    <property type="component" value="Unplaced"/>
</dbReference>
<evidence type="ECO:0000313" key="7">
    <source>
        <dbReference type="WBParaSite" id="PSAMB.scaffold72size86698.g1414.t1"/>
    </source>
</evidence>
<sequence length="115" mass="12304">MLVLLAYSKFKQVRALECSQLVAALAIGDLISCLGSITLGVSKLEIALFDDYDYTRLYCVATACVVQVGLEISQLMTASIAVDRFMALTSAVSDVSNDIFLLFNALIGPAIAGIY</sequence>
<keyword evidence="4" id="KW-0472">Membrane</keyword>
<evidence type="ECO:0000256" key="2">
    <source>
        <dbReference type="ARBA" id="ARBA00022692"/>
    </source>
</evidence>
<organism evidence="6 7">
    <name type="scientific">Plectus sambesii</name>
    <dbReference type="NCBI Taxonomy" id="2011161"/>
    <lineage>
        <taxon>Eukaryota</taxon>
        <taxon>Metazoa</taxon>
        <taxon>Ecdysozoa</taxon>
        <taxon>Nematoda</taxon>
        <taxon>Chromadorea</taxon>
        <taxon>Plectida</taxon>
        <taxon>Plectina</taxon>
        <taxon>Plectoidea</taxon>
        <taxon>Plectidae</taxon>
        <taxon>Plectus</taxon>
    </lineage>
</organism>
<accession>A0A914XBS1</accession>
<protein>
    <submittedName>
        <fullName evidence="7">G-protein coupled receptors family 1 profile domain-containing protein</fullName>
    </submittedName>
</protein>
<evidence type="ECO:0000256" key="4">
    <source>
        <dbReference type="ARBA" id="ARBA00023136"/>
    </source>
</evidence>
<comment type="subcellular location">
    <subcellularLocation>
        <location evidence="1">Membrane</location>
    </subcellularLocation>
</comment>
<keyword evidence="2" id="KW-0812">Transmembrane</keyword>
<dbReference type="Gene3D" id="1.20.1070.10">
    <property type="entry name" value="Rhodopsin 7-helix transmembrane proteins"/>
    <property type="match status" value="1"/>
</dbReference>
<dbReference type="PROSITE" id="PS50262">
    <property type="entry name" value="G_PROTEIN_RECEP_F1_2"/>
    <property type="match status" value="1"/>
</dbReference>
<evidence type="ECO:0000256" key="1">
    <source>
        <dbReference type="ARBA" id="ARBA00004370"/>
    </source>
</evidence>
<name>A0A914XBS1_9BILA</name>